<name>A0A6C0DGM0_9ZZZZ</name>
<feature type="region of interest" description="Disordered" evidence="1">
    <location>
        <begin position="671"/>
        <end position="704"/>
    </location>
</feature>
<dbReference type="GO" id="GO:0009435">
    <property type="term" value="P:NAD+ biosynthetic process"/>
    <property type="evidence" value="ECO:0007669"/>
    <property type="project" value="InterPro"/>
</dbReference>
<protein>
    <submittedName>
        <fullName evidence="2">Uncharacterized protein</fullName>
    </submittedName>
</protein>
<dbReference type="InterPro" id="IPR036068">
    <property type="entry name" value="Nicotinate_pribotase-like_C"/>
</dbReference>
<sequence>MPRMKGGSNSATLKAQADAMGESLFKTWNEVRSADIEKIKDMFDENGIIKEDGEHANLLHSASFFSDLYKWTMTPVIRALEKTHGNITVTFGIDLRDPQMIQMLFNSLNGDKSAAKEGSLITKIDEALQTLTQRKFKQDVFKHVLSGPRDKIFDVGGMSKQQNIDEICGSSASEKALVDEVMPFIVKQLEPEYLTMTSDERVVIRFYFDSTKSDKYGNKGVFFIEATGPWHRVTWLETSLMQCVYETTLRHELTVSYYDWLDSALFRTAKSICFSYLVQGTKGGKPFPALFTGRRTGGRLFILLQNLMFADTFTSGLVPKPLDGSMIDSFSSILPGQQKCLGTSSCDSNYILTQKLGLPCHPPIGTNAHEMRMVSSIMYAHLDQNIQGLPLSQIIVDYLYYLHVWNKTGGPGPALPDTVGTPAFMKAAEFITFGPDVAKKDPAGAVINPNPTLLQLIGLPRQDSGELQQFLDTMGKFGYTGLTMASEIDTTGTLFEAAEKGYFCYGAGGFFGDSEKIWESGSRSNKLSMAVKPVRVVFTTSVPTLLKGIPYVSILTGNKVVGFPVKLGDASDPAKVSIDRNLSSDMVKNLVNFFIARKNYVEKDNMRFNKRTASITSLFNDSLLRKLKPVPLPPYVKNSKFPTGDWKMFTIQDLIESRPIESVTIENTNNEGLNYPTFVRGNKGGRRTHKRRRINRKKTSKRRR</sequence>
<evidence type="ECO:0000256" key="1">
    <source>
        <dbReference type="SAM" id="MobiDB-lite"/>
    </source>
</evidence>
<proteinExistence type="predicted"/>
<dbReference type="EMBL" id="MN739613">
    <property type="protein sequence ID" value="QHT15677.1"/>
    <property type="molecule type" value="Genomic_DNA"/>
</dbReference>
<dbReference type="SUPFAM" id="SSF51690">
    <property type="entry name" value="Nicotinate/Quinolinate PRTase C-terminal domain-like"/>
    <property type="match status" value="1"/>
</dbReference>
<organism evidence="2">
    <name type="scientific">viral metagenome</name>
    <dbReference type="NCBI Taxonomy" id="1070528"/>
    <lineage>
        <taxon>unclassified sequences</taxon>
        <taxon>metagenomes</taxon>
        <taxon>organismal metagenomes</taxon>
    </lineage>
</organism>
<dbReference type="Gene3D" id="3.20.140.10">
    <property type="entry name" value="nicotinate phosphoribosyltransferase"/>
    <property type="match status" value="1"/>
</dbReference>
<accession>A0A6C0DGM0</accession>
<feature type="compositionally biased region" description="Basic residues" evidence="1">
    <location>
        <begin position="683"/>
        <end position="704"/>
    </location>
</feature>
<evidence type="ECO:0000313" key="2">
    <source>
        <dbReference type="EMBL" id="QHT15677.1"/>
    </source>
</evidence>
<reference evidence="2" key="1">
    <citation type="journal article" date="2020" name="Nature">
        <title>Giant virus diversity and host interactions through global metagenomics.</title>
        <authorList>
            <person name="Schulz F."/>
            <person name="Roux S."/>
            <person name="Paez-Espino D."/>
            <person name="Jungbluth S."/>
            <person name="Walsh D.A."/>
            <person name="Denef V.J."/>
            <person name="McMahon K.D."/>
            <person name="Konstantinidis K.T."/>
            <person name="Eloe-Fadrosh E.A."/>
            <person name="Kyrpides N.C."/>
            <person name="Woyke T."/>
        </authorList>
    </citation>
    <scope>NUCLEOTIDE SEQUENCE</scope>
    <source>
        <strain evidence="2">GVMAG-M-3300023174-176</strain>
    </source>
</reference>
<dbReference type="AlphaFoldDB" id="A0A6C0DGM0"/>